<accession>L0AYG5</accession>
<protein>
    <submittedName>
        <fullName evidence="1">Uncharacterized protein</fullName>
    </submittedName>
</protein>
<dbReference type="GeneID" id="15806949"/>
<dbReference type="EMBL" id="CP001669">
    <property type="protein sequence ID" value="AFZ80298.1"/>
    <property type="molecule type" value="Genomic_DNA"/>
</dbReference>
<dbReference type="eggNOG" id="ENOG502QWW0">
    <property type="taxonomic scope" value="Eukaryota"/>
</dbReference>
<sequence>MYSKLRGPEKKKLPRVIEFSSLNTLLEAEKPTIIFYHTESSLKTKMYRLVLSEILQLYGYVVHAIRDIFTVAYTRVHRKNIDIVETKVDVSKESALGSEVKAPGGFLFHLLIPGKEPMIANLDNFSSVSSFIWQITSLLAQFGIRVTGKPLRKLDSKASTPQKCLALDDPALHKALETRDDIDDMISRCNGVKDSDDISIPR</sequence>
<evidence type="ECO:0000313" key="1">
    <source>
        <dbReference type="EMBL" id="AFZ80298.1"/>
    </source>
</evidence>
<proteinExistence type="predicted"/>
<reference evidence="1 2" key="1">
    <citation type="journal article" date="2012" name="BMC Genomics">
        <title>Comparative genomic analysis and phylogenetic position of Theileria equi.</title>
        <authorList>
            <person name="Kappmeyer L.S."/>
            <person name="Thiagarajan M."/>
            <person name="Herndon D.R."/>
            <person name="Ramsay J.D."/>
            <person name="Caler E."/>
            <person name="Djikeng A."/>
            <person name="Gillespie J.J."/>
            <person name="Lau A.O."/>
            <person name="Roalson E.H."/>
            <person name="Silva J.C."/>
            <person name="Silva M.G."/>
            <person name="Suarez C.E."/>
            <person name="Ueti M.W."/>
            <person name="Nene V.M."/>
            <person name="Mealey R.H."/>
            <person name="Knowles D.P."/>
            <person name="Brayton K.A."/>
        </authorList>
    </citation>
    <scope>NUCLEOTIDE SEQUENCE [LARGE SCALE GENOMIC DNA]</scope>
    <source>
        <strain evidence="1 2">WA</strain>
    </source>
</reference>
<dbReference type="AlphaFoldDB" id="L0AYG5"/>
<gene>
    <name evidence="1" type="ORF">BEWA_031510</name>
</gene>
<dbReference type="RefSeq" id="XP_004829964.1">
    <property type="nucleotide sequence ID" value="XM_004829907.1"/>
</dbReference>
<dbReference type="KEGG" id="beq:BEWA_031510"/>
<dbReference type="Proteomes" id="UP000031512">
    <property type="component" value="Chromosome 1"/>
</dbReference>
<name>L0AYG5_THEEQ</name>
<evidence type="ECO:0000313" key="2">
    <source>
        <dbReference type="Proteomes" id="UP000031512"/>
    </source>
</evidence>
<dbReference type="OrthoDB" id="365288at2759"/>
<organism evidence="1 2">
    <name type="scientific">Theileria equi strain WA</name>
    <dbReference type="NCBI Taxonomy" id="1537102"/>
    <lineage>
        <taxon>Eukaryota</taxon>
        <taxon>Sar</taxon>
        <taxon>Alveolata</taxon>
        <taxon>Apicomplexa</taxon>
        <taxon>Aconoidasida</taxon>
        <taxon>Piroplasmida</taxon>
        <taxon>Theileriidae</taxon>
        <taxon>Theileria</taxon>
    </lineage>
</organism>
<keyword evidence="2" id="KW-1185">Reference proteome</keyword>
<dbReference type="VEuPathDB" id="PiroplasmaDB:BEWA_031510"/>